<reference evidence="14" key="1">
    <citation type="submission" date="2023-03" db="EMBL/GenBank/DDBJ databases">
        <title>Massive genome expansion in bonnet fungi (Mycena s.s.) driven by repeated elements and novel gene families across ecological guilds.</title>
        <authorList>
            <consortium name="Lawrence Berkeley National Laboratory"/>
            <person name="Harder C.B."/>
            <person name="Miyauchi S."/>
            <person name="Viragh M."/>
            <person name="Kuo A."/>
            <person name="Thoen E."/>
            <person name="Andreopoulos B."/>
            <person name="Lu D."/>
            <person name="Skrede I."/>
            <person name="Drula E."/>
            <person name="Henrissat B."/>
            <person name="Morin E."/>
            <person name="Kohler A."/>
            <person name="Barry K."/>
            <person name="LaButti K."/>
            <person name="Morin E."/>
            <person name="Salamov A."/>
            <person name="Lipzen A."/>
            <person name="Mereny Z."/>
            <person name="Hegedus B."/>
            <person name="Baldrian P."/>
            <person name="Stursova M."/>
            <person name="Weitz H."/>
            <person name="Taylor A."/>
            <person name="Grigoriev I.V."/>
            <person name="Nagy L.G."/>
            <person name="Martin F."/>
            <person name="Kauserud H."/>
        </authorList>
    </citation>
    <scope>NUCLEOTIDE SEQUENCE</scope>
    <source>
        <strain evidence="14">CBHHK002</strain>
    </source>
</reference>
<dbReference type="CDD" id="cd11069">
    <property type="entry name" value="CYP_FUM15-like"/>
    <property type="match status" value="1"/>
</dbReference>
<keyword evidence="6" id="KW-0812">Transmembrane</keyword>
<evidence type="ECO:0000256" key="7">
    <source>
        <dbReference type="ARBA" id="ARBA00022723"/>
    </source>
</evidence>
<evidence type="ECO:0000256" key="10">
    <source>
        <dbReference type="ARBA" id="ARBA00023004"/>
    </source>
</evidence>
<dbReference type="Proteomes" id="UP001218218">
    <property type="component" value="Unassembled WGS sequence"/>
</dbReference>
<evidence type="ECO:0000313" key="14">
    <source>
        <dbReference type="EMBL" id="KAJ7342603.1"/>
    </source>
</evidence>
<dbReference type="InterPro" id="IPR036396">
    <property type="entry name" value="Cyt_P450_sf"/>
</dbReference>
<name>A0AAD6ZVT1_9AGAR</name>
<keyword evidence="5 13" id="KW-0349">Heme</keyword>
<comment type="subcellular location">
    <subcellularLocation>
        <location evidence="2">Membrane</location>
    </subcellularLocation>
</comment>
<evidence type="ECO:0000256" key="13">
    <source>
        <dbReference type="PIRSR" id="PIRSR602401-1"/>
    </source>
</evidence>
<keyword evidence="9" id="KW-0560">Oxidoreductase</keyword>
<comment type="similarity">
    <text evidence="4">Belongs to the cytochrome P450 family.</text>
</comment>
<evidence type="ECO:0000256" key="12">
    <source>
        <dbReference type="ARBA" id="ARBA00023136"/>
    </source>
</evidence>
<keyword evidence="12" id="KW-0472">Membrane</keyword>
<organism evidence="14 15">
    <name type="scientific">Mycena albidolilacea</name>
    <dbReference type="NCBI Taxonomy" id="1033008"/>
    <lineage>
        <taxon>Eukaryota</taxon>
        <taxon>Fungi</taxon>
        <taxon>Dikarya</taxon>
        <taxon>Basidiomycota</taxon>
        <taxon>Agaricomycotina</taxon>
        <taxon>Agaricomycetes</taxon>
        <taxon>Agaricomycetidae</taxon>
        <taxon>Agaricales</taxon>
        <taxon>Marasmiineae</taxon>
        <taxon>Mycenaceae</taxon>
        <taxon>Mycena</taxon>
    </lineage>
</organism>
<keyword evidence="7 13" id="KW-0479">Metal-binding</keyword>
<keyword evidence="15" id="KW-1185">Reference proteome</keyword>
<keyword evidence="11" id="KW-0503">Monooxygenase</keyword>
<proteinExistence type="inferred from homology"/>
<comment type="pathway">
    <text evidence="3">Secondary metabolite biosynthesis; terpenoid biosynthesis.</text>
</comment>
<dbReference type="Pfam" id="PF00067">
    <property type="entry name" value="p450"/>
    <property type="match status" value="1"/>
</dbReference>
<dbReference type="InterPro" id="IPR050121">
    <property type="entry name" value="Cytochrome_P450_monoxygenase"/>
</dbReference>
<dbReference type="Gene3D" id="1.10.630.10">
    <property type="entry name" value="Cytochrome P450"/>
    <property type="match status" value="1"/>
</dbReference>
<dbReference type="PANTHER" id="PTHR24305">
    <property type="entry name" value="CYTOCHROME P450"/>
    <property type="match status" value="1"/>
</dbReference>
<accession>A0AAD6ZVT1</accession>
<evidence type="ECO:0000256" key="1">
    <source>
        <dbReference type="ARBA" id="ARBA00001971"/>
    </source>
</evidence>
<evidence type="ECO:0000256" key="6">
    <source>
        <dbReference type="ARBA" id="ARBA00022692"/>
    </source>
</evidence>
<dbReference type="GO" id="GO:0016705">
    <property type="term" value="F:oxidoreductase activity, acting on paired donors, with incorporation or reduction of molecular oxygen"/>
    <property type="evidence" value="ECO:0007669"/>
    <property type="project" value="InterPro"/>
</dbReference>
<dbReference type="GO" id="GO:0020037">
    <property type="term" value="F:heme binding"/>
    <property type="evidence" value="ECO:0007669"/>
    <property type="project" value="InterPro"/>
</dbReference>
<evidence type="ECO:0000256" key="9">
    <source>
        <dbReference type="ARBA" id="ARBA00023002"/>
    </source>
</evidence>
<evidence type="ECO:0000313" key="15">
    <source>
        <dbReference type="Proteomes" id="UP001218218"/>
    </source>
</evidence>
<dbReference type="InterPro" id="IPR002401">
    <property type="entry name" value="Cyt_P450_E_grp-I"/>
</dbReference>
<comment type="cofactor">
    <cofactor evidence="1 13">
        <name>heme</name>
        <dbReference type="ChEBI" id="CHEBI:30413"/>
    </cofactor>
</comment>
<dbReference type="PRINTS" id="PR00463">
    <property type="entry name" value="EP450I"/>
</dbReference>
<evidence type="ECO:0000256" key="11">
    <source>
        <dbReference type="ARBA" id="ARBA00023033"/>
    </source>
</evidence>
<gene>
    <name evidence="14" type="ORF">DFH08DRAFT_241311</name>
</gene>
<dbReference type="PANTHER" id="PTHR24305:SF166">
    <property type="entry name" value="CYTOCHROME P450 12A4, MITOCHONDRIAL-RELATED"/>
    <property type="match status" value="1"/>
</dbReference>
<evidence type="ECO:0000256" key="4">
    <source>
        <dbReference type="ARBA" id="ARBA00010617"/>
    </source>
</evidence>
<dbReference type="EMBL" id="JARIHO010000025">
    <property type="protein sequence ID" value="KAJ7342603.1"/>
    <property type="molecule type" value="Genomic_DNA"/>
</dbReference>
<dbReference type="PRINTS" id="PR00385">
    <property type="entry name" value="P450"/>
</dbReference>
<keyword evidence="8" id="KW-1133">Transmembrane helix</keyword>
<feature type="binding site" description="axial binding residue" evidence="13">
    <location>
        <position position="476"/>
    </location>
    <ligand>
        <name>heme</name>
        <dbReference type="ChEBI" id="CHEBI:30413"/>
    </ligand>
    <ligandPart>
        <name>Fe</name>
        <dbReference type="ChEBI" id="CHEBI:18248"/>
    </ligandPart>
</feature>
<evidence type="ECO:0000256" key="2">
    <source>
        <dbReference type="ARBA" id="ARBA00004370"/>
    </source>
</evidence>
<dbReference type="GO" id="GO:0004497">
    <property type="term" value="F:monooxygenase activity"/>
    <property type="evidence" value="ECO:0007669"/>
    <property type="project" value="UniProtKB-KW"/>
</dbReference>
<dbReference type="GO" id="GO:0016020">
    <property type="term" value="C:membrane"/>
    <property type="evidence" value="ECO:0007669"/>
    <property type="project" value="UniProtKB-SubCell"/>
</dbReference>
<dbReference type="InterPro" id="IPR001128">
    <property type="entry name" value="Cyt_P450"/>
</dbReference>
<sequence length="537" mass="59750">MTPVHQLGLSDVLVLVVGFWLITKVVRHIANRNAHGTKLNGPPSESLMFGLTRKIAQAPDSGIVFQEWAAKYGPVFEIPTAFRRSKVILCDPRAVNHFYSMERSVYVRPKLYRAVVANLFGRGLLWAEGESHKRQRKALTPAFSNAAIRRLTDVFYDSAHKLKVHWDAAIDNSPPEGAIIDVEHWMNFVALDSIGIAGFSHDFRTLDGEYSAVAAAFDSLNFEGQGVISNIVFLLSAQFPFLANLPTKRNRIQSNLRQSISGIADDLLEKTRREKKTHVTDETADRSIIGLLLKAEEGDSELRMDQTEVMAQMNVLLLAGYETTSISLTWALIELARQPEKQAKLREEITEFGATDPTWDQQISALPYLDSVVLETLRLHPPLAETTRQASVDDVVPVGEPITTASGEVVDSIAVTKGTIVTVPIRCMNQSEVFWGPNAKEFKPERWLTLADEPLRAKEIQGHRHIISFLDGPRTCLGKSFALAEFKAVLSVLIRNFTFEFPDGPETEIASHRALIPRPKVAGQSGGIVPMRVRRAD</sequence>
<dbReference type="GO" id="GO:0005506">
    <property type="term" value="F:iron ion binding"/>
    <property type="evidence" value="ECO:0007669"/>
    <property type="project" value="InterPro"/>
</dbReference>
<dbReference type="AlphaFoldDB" id="A0AAD6ZVT1"/>
<protein>
    <submittedName>
        <fullName evidence="14">Cytochrome P450</fullName>
    </submittedName>
</protein>
<evidence type="ECO:0000256" key="3">
    <source>
        <dbReference type="ARBA" id="ARBA00004721"/>
    </source>
</evidence>
<evidence type="ECO:0000256" key="8">
    <source>
        <dbReference type="ARBA" id="ARBA00022989"/>
    </source>
</evidence>
<comment type="caution">
    <text evidence="14">The sequence shown here is derived from an EMBL/GenBank/DDBJ whole genome shotgun (WGS) entry which is preliminary data.</text>
</comment>
<keyword evidence="10 13" id="KW-0408">Iron</keyword>
<evidence type="ECO:0000256" key="5">
    <source>
        <dbReference type="ARBA" id="ARBA00022617"/>
    </source>
</evidence>
<dbReference type="SUPFAM" id="SSF48264">
    <property type="entry name" value="Cytochrome P450"/>
    <property type="match status" value="1"/>
</dbReference>